<dbReference type="EMBL" id="VZPS01000014">
    <property type="protein sequence ID" value="KAB0483702.1"/>
    <property type="molecule type" value="Genomic_DNA"/>
</dbReference>
<reference evidence="3 5" key="1">
    <citation type="submission" date="2016-10" db="EMBL/GenBank/DDBJ databases">
        <authorList>
            <person name="de Groot N.N."/>
        </authorList>
    </citation>
    <scope>NUCLEOTIDE SEQUENCE [LARGE SCALE GENOMIC DNA]</scope>
    <source>
        <strain evidence="3 5">BS3776</strain>
    </source>
</reference>
<dbReference type="SUPFAM" id="SSF140736">
    <property type="entry name" value="Rv1873-like"/>
    <property type="match status" value="1"/>
</dbReference>
<dbReference type="InterPro" id="IPR036287">
    <property type="entry name" value="Rv1873-like_sf"/>
</dbReference>
<evidence type="ECO:0000313" key="3">
    <source>
        <dbReference type="EMBL" id="SDP51324.1"/>
    </source>
</evidence>
<evidence type="ECO:0000313" key="2">
    <source>
        <dbReference type="EMBL" id="OLU00734.1"/>
    </source>
</evidence>
<dbReference type="Pfam" id="PF08837">
    <property type="entry name" value="DUF1810"/>
    <property type="match status" value="1"/>
</dbReference>
<protein>
    <submittedName>
        <fullName evidence="2">Calpastatin</fullName>
    </submittedName>
    <submittedName>
        <fullName evidence="1">DUF1810 domain-containing protein</fullName>
    </submittedName>
    <submittedName>
        <fullName evidence="3">Uncharacterized protein, DUF1810 family</fullName>
    </submittedName>
</protein>
<evidence type="ECO:0000313" key="1">
    <source>
        <dbReference type="EMBL" id="KAB0483702.1"/>
    </source>
</evidence>
<dbReference type="Proteomes" id="UP000186756">
    <property type="component" value="Unassembled WGS sequence"/>
</dbReference>
<reference evidence="2" key="3">
    <citation type="submission" date="2017-01" db="EMBL/GenBank/DDBJ databases">
        <authorList>
            <person name="Mah S.A."/>
            <person name="Swanson W.J."/>
            <person name="Moy G.W."/>
            <person name="Vacquier V.D."/>
        </authorList>
    </citation>
    <scope>NUCLEOTIDE SEQUENCE [LARGE SCALE GENOMIC DNA]</scope>
    <source>
        <strain evidence="2">MT1</strain>
    </source>
</reference>
<reference evidence="4" key="2">
    <citation type="submission" date="2017-01" db="EMBL/GenBank/DDBJ databases">
        <authorList>
            <person name="Poblete-Castro I."/>
        </authorList>
    </citation>
    <scope>NUCLEOTIDE SEQUENCE [LARGE SCALE GENOMIC DNA]</scope>
    <source>
        <strain evidence="4">DSM 18361 / CCUG 53116 / MT1</strain>
    </source>
</reference>
<gene>
    <name evidence="2" type="ORF">BVK86_21285</name>
    <name evidence="1" type="ORF">F7R15_20315</name>
    <name evidence="3" type="ORF">SAMN04490202_4594</name>
</gene>
<proteinExistence type="predicted"/>
<evidence type="ECO:0000313" key="4">
    <source>
        <dbReference type="Proteomes" id="UP000186756"/>
    </source>
</evidence>
<dbReference type="OrthoDB" id="9801870at2"/>
<dbReference type="Gene3D" id="1.25.40.380">
    <property type="entry name" value="Protein of unknown function DUF1810"/>
    <property type="match status" value="1"/>
</dbReference>
<accession>A0A1H0TBE3</accession>
<dbReference type="PIRSF" id="PIRSF008546">
    <property type="entry name" value="UCP008546"/>
    <property type="match status" value="1"/>
</dbReference>
<reference evidence="1 6" key="4">
    <citation type="submission" date="2019-09" db="EMBL/GenBank/DDBJ databases">
        <title>Draft genome sequences of 48 bacterial type strains from the CCUG.</title>
        <authorList>
            <person name="Tunovic T."/>
            <person name="Pineiro-Iglesias B."/>
            <person name="Unosson C."/>
            <person name="Inganas E."/>
            <person name="Ohlen M."/>
            <person name="Cardew S."/>
            <person name="Jensie-Markopoulos S."/>
            <person name="Salva-Serra F."/>
            <person name="Jaen-Luchoro D."/>
            <person name="Karlsson R."/>
            <person name="Svensson-Stadler L."/>
            <person name="Chun J."/>
            <person name="Moore E."/>
        </authorList>
    </citation>
    <scope>NUCLEOTIDE SEQUENCE [LARGE SCALE GENOMIC DNA]</scope>
    <source>
        <strain evidence="1 6">CCUG 53116</strain>
    </source>
</reference>
<sequence length="156" mass="17828">MRSTDQPDDFNLQRFIQAQDPVFDRVQAELSAGHKRSHWMWFVFPQFAGLGGSEMSRHFAIRSREEAQAYLEHPLLGARLRICTQEVLNIQQRSVAAIFGHPDDLKFHSSMTLFAQVCADGSPFHQALNQYFHGILDDWTLSLMDSKQAQLPPNQG</sequence>
<dbReference type="Proteomes" id="UP000460142">
    <property type="component" value="Unassembled WGS sequence"/>
</dbReference>
<evidence type="ECO:0000313" key="5">
    <source>
        <dbReference type="Proteomes" id="UP000198549"/>
    </source>
</evidence>
<name>A0A1H0TBE3_PSERE</name>
<dbReference type="Proteomes" id="UP000198549">
    <property type="component" value="Chromosome I"/>
</dbReference>
<keyword evidence="4" id="KW-1185">Reference proteome</keyword>
<dbReference type="EMBL" id="LT629709">
    <property type="protein sequence ID" value="SDP51324.1"/>
    <property type="molecule type" value="Genomic_DNA"/>
</dbReference>
<dbReference type="InterPro" id="IPR014937">
    <property type="entry name" value="DUF1810"/>
</dbReference>
<dbReference type="EMBL" id="MSTQ01000014">
    <property type="protein sequence ID" value="OLU00734.1"/>
    <property type="molecule type" value="Genomic_DNA"/>
</dbReference>
<dbReference type="RefSeq" id="WP_075948292.1">
    <property type="nucleotide sequence ID" value="NZ_LT629709.1"/>
</dbReference>
<organism evidence="3 5">
    <name type="scientific">Pseudomonas reinekei</name>
    <dbReference type="NCBI Taxonomy" id="395598"/>
    <lineage>
        <taxon>Bacteria</taxon>
        <taxon>Pseudomonadati</taxon>
        <taxon>Pseudomonadota</taxon>
        <taxon>Gammaproteobacteria</taxon>
        <taxon>Pseudomonadales</taxon>
        <taxon>Pseudomonadaceae</taxon>
        <taxon>Pseudomonas</taxon>
    </lineage>
</organism>
<dbReference type="AlphaFoldDB" id="A0A1H0TBE3"/>
<evidence type="ECO:0000313" key="6">
    <source>
        <dbReference type="Proteomes" id="UP000460142"/>
    </source>
</evidence>